<evidence type="ECO:0000313" key="2">
    <source>
        <dbReference type="EMBL" id="JAH85484.1"/>
    </source>
</evidence>
<proteinExistence type="predicted"/>
<reference evidence="2" key="1">
    <citation type="submission" date="2014-11" db="EMBL/GenBank/DDBJ databases">
        <authorList>
            <person name="Amaro Gonzalez C."/>
        </authorList>
    </citation>
    <scope>NUCLEOTIDE SEQUENCE</scope>
</reference>
<accession>A0A0E9W547</accession>
<name>A0A0E9W547_ANGAN</name>
<organism evidence="2">
    <name type="scientific">Anguilla anguilla</name>
    <name type="common">European freshwater eel</name>
    <name type="synonym">Muraena anguilla</name>
    <dbReference type="NCBI Taxonomy" id="7936"/>
    <lineage>
        <taxon>Eukaryota</taxon>
        <taxon>Metazoa</taxon>
        <taxon>Chordata</taxon>
        <taxon>Craniata</taxon>
        <taxon>Vertebrata</taxon>
        <taxon>Euteleostomi</taxon>
        <taxon>Actinopterygii</taxon>
        <taxon>Neopterygii</taxon>
        <taxon>Teleostei</taxon>
        <taxon>Anguilliformes</taxon>
        <taxon>Anguillidae</taxon>
        <taxon>Anguilla</taxon>
    </lineage>
</organism>
<dbReference type="AlphaFoldDB" id="A0A0E9W547"/>
<evidence type="ECO:0000256" key="1">
    <source>
        <dbReference type="SAM" id="Phobius"/>
    </source>
</evidence>
<keyword evidence="1" id="KW-0812">Transmembrane</keyword>
<keyword evidence="1" id="KW-1133">Transmembrane helix</keyword>
<dbReference type="EMBL" id="GBXM01023093">
    <property type="protein sequence ID" value="JAH85484.1"/>
    <property type="molecule type" value="Transcribed_RNA"/>
</dbReference>
<sequence>MLSGSFDCGHTIVIQHCMLDIDAFATVNVMFSFFVISIIQCPKFY</sequence>
<reference evidence="2" key="2">
    <citation type="journal article" date="2015" name="Fish Shellfish Immunol.">
        <title>Early steps in the European eel (Anguilla anguilla)-Vibrio vulnificus interaction in the gills: Role of the RtxA13 toxin.</title>
        <authorList>
            <person name="Callol A."/>
            <person name="Pajuelo D."/>
            <person name="Ebbesson L."/>
            <person name="Teles M."/>
            <person name="MacKenzie S."/>
            <person name="Amaro C."/>
        </authorList>
    </citation>
    <scope>NUCLEOTIDE SEQUENCE</scope>
</reference>
<feature type="transmembrane region" description="Helical" evidence="1">
    <location>
        <begin position="23"/>
        <end position="41"/>
    </location>
</feature>
<keyword evidence="1" id="KW-0472">Membrane</keyword>
<protein>
    <submittedName>
        <fullName evidence="2">Uncharacterized protein</fullName>
    </submittedName>
</protein>